<dbReference type="RefSeq" id="WP_141920060.1">
    <property type="nucleotide sequence ID" value="NZ_VFOF01000001.1"/>
</dbReference>
<comment type="caution">
    <text evidence="2">The sequence shown here is derived from an EMBL/GenBank/DDBJ whole genome shotgun (WGS) entry which is preliminary data.</text>
</comment>
<keyword evidence="1" id="KW-0812">Transmembrane</keyword>
<sequence length="231" mass="25400">MASNQQGIQDAYRLLARLRDSRAVSREFAKKSLLGRRLKRLCVTDAVILLAAFVIGFIHPLGISGIILTLAALVLGSILAPLTLPLPRPVKVENLQKQPLKQLPQQAASWLSAQKNALPAPARNFADSILDKLSHLSSVAEKLPENDPTAVQMRKLVSEEMPELVNGYVEIPVNLRKQGRAGLESPDSQLTTGLDVINQALGRIEQDLANDDLDKLATQQRFLELKYKTES</sequence>
<feature type="transmembrane region" description="Helical" evidence="1">
    <location>
        <begin position="41"/>
        <end position="59"/>
    </location>
</feature>
<evidence type="ECO:0000313" key="2">
    <source>
        <dbReference type="EMBL" id="TQL17717.1"/>
    </source>
</evidence>
<gene>
    <name evidence="2" type="ORF">FBY58_1320</name>
</gene>
<evidence type="ECO:0000256" key="1">
    <source>
        <dbReference type="SAM" id="Phobius"/>
    </source>
</evidence>
<dbReference type="Proteomes" id="UP000316887">
    <property type="component" value="Unassembled WGS sequence"/>
</dbReference>
<name>A0A542W2B7_ZYMMB</name>
<reference evidence="2 3" key="1">
    <citation type="submission" date="2019-06" db="EMBL/GenBank/DDBJ databases">
        <title>Genome sequencing of Zymomonas mobilis strains for genetic engineering and biofuel applications.</title>
        <authorList>
            <person name="Teravest M."/>
        </authorList>
    </citation>
    <scope>NUCLEOTIDE SEQUENCE [LARGE SCALE GENOMIC DNA]</scope>
    <source>
        <strain evidence="2 3">AN0101</strain>
    </source>
</reference>
<protein>
    <recommendedName>
        <fullName evidence="4">5-bromo-4-chloroindolyl phosphate hydrolysis protein</fullName>
    </recommendedName>
</protein>
<evidence type="ECO:0008006" key="4">
    <source>
        <dbReference type="Google" id="ProtNLM"/>
    </source>
</evidence>
<organism evidence="2 3">
    <name type="scientific">Zymomonas mobilis</name>
    <dbReference type="NCBI Taxonomy" id="542"/>
    <lineage>
        <taxon>Bacteria</taxon>
        <taxon>Pseudomonadati</taxon>
        <taxon>Pseudomonadota</taxon>
        <taxon>Alphaproteobacteria</taxon>
        <taxon>Sphingomonadales</taxon>
        <taxon>Zymomonadaceae</taxon>
        <taxon>Zymomonas</taxon>
    </lineage>
</organism>
<dbReference type="EMBL" id="VFOF01000001">
    <property type="protein sequence ID" value="TQL17717.1"/>
    <property type="molecule type" value="Genomic_DNA"/>
</dbReference>
<accession>A0A542W2B7</accession>
<evidence type="ECO:0000313" key="3">
    <source>
        <dbReference type="Proteomes" id="UP000316887"/>
    </source>
</evidence>
<keyword evidence="1" id="KW-1133">Transmembrane helix</keyword>
<proteinExistence type="predicted"/>
<keyword evidence="1" id="KW-0472">Membrane</keyword>
<dbReference type="AlphaFoldDB" id="A0A542W2B7"/>
<dbReference type="OrthoDB" id="7594143at2"/>